<evidence type="ECO:0000256" key="1">
    <source>
        <dbReference type="SAM" id="Phobius"/>
    </source>
</evidence>
<name>A0A8J7FTQ9_9NEIS</name>
<dbReference type="AlphaFoldDB" id="A0A8J7FTQ9"/>
<keyword evidence="3" id="KW-1185">Reference proteome</keyword>
<evidence type="ECO:0000313" key="3">
    <source>
        <dbReference type="Proteomes" id="UP000604481"/>
    </source>
</evidence>
<sequence length="176" mass="20274">MNKSQLQWYLRQLPRYGGLLALVGLGLLVLSGILYLQKLQPAQLSLQTRELDLERQFNRLRSMPVASAAAPALGEMLLNQPETYTFFLRRLNHLNEQYRIVPVQMDYKTSLEQDGHFVRYSIQFGATTTYMQLDLWARTLEAIPGVRIESINLSRSQIGDEQLTAQIQLSYLTEVR</sequence>
<proteinExistence type="predicted"/>
<comment type="caution">
    <text evidence="2">The sequence shown here is derived from an EMBL/GenBank/DDBJ whole genome shotgun (WGS) entry which is preliminary data.</text>
</comment>
<keyword evidence="1" id="KW-1133">Transmembrane helix</keyword>
<gene>
    <name evidence="2" type="ORF">INR99_13755</name>
</gene>
<evidence type="ECO:0000313" key="2">
    <source>
        <dbReference type="EMBL" id="MBE9610401.1"/>
    </source>
</evidence>
<reference evidence="2 3" key="1">
    <citation type="submission" date="2020-10" db="EMBL/GenBank/DDBJ databases">
        <title>The genome sequence of Chitinilyticum litopenaei 4Y14.</title>
        <authorList>
            <person name="Liu Y."/>
        </authorList>
    </citation>
    <scope>NUCLEOTIDE SEQUENCE [LARGE SCALE GENOMIC DNA]</scope>
    <source>
        <strain evidence="2 3">4Y14</strain>
    </source>
</reference>
<keyword evidence="1" id="KW-0472">Membrane</keyword>
<dbReference type="RefSeq" id="WP_194116948.1">
    <property type="nucleotide sequence ID" value="NZ_JADFUA010000009.1"/>
</dbReference>
<feature type="transmembrane region" description="Helical" evidence="1">
    <location>
        <begin position="16"/>
        <end position="36"/>
    </location>
</feature>
<organism evidence="2 3">
    <name type="scientific">Chitinilyticum piscinae</name>
    <dbReference type="NCBI Taxonomy" id="2866724"/>
    <lineage>
        <taxon>Bacteria</taxon>
        <taxon>Pseudomonadati</taxon>
        <taxon>Pseudomonadota</taxon>
        <taxon>Betaproteobacteria</taxon>
        <taxon>Neisseriales</taxon>
        <taxon>Chitinibacteraceae</taxon>
        <taxon>Chitinilyticum</taxon>
    </lineage>
</organism>
<protein>
    <submittedName>
        <fullName evidence="2">Uncharacterized protein</fullName>
    </submittedName>
</protein>
<accession>A0A8J7FTQ9</accession>
<dbReference type="EMBL" id="JADFUA010000009">
    <property type="protein sequence ID" value="MBE9610401.1"/>
    <property type="molecule type" value="Genomic_DNA"/>
</dbReference>
<dbReference type="Proteomes" id="UP000604481">
    <property type="component" value="Unassembled WGS sequence"/>
</dbReference>
<keyword evidence="1" id="KW-0812">Transmembrane</keyword>